<evidence type="ECO:0000313" key="4">
    <source>
        <dbReference type="EMBL" id="MBT2134626.1"/>
    </source>
</evidence>
<evidence type="ECO:0000256" key="1">
    <source>
        <dbReference type="ARBA" id="ARBA00006328"/>
    </source>
</evidence>
<dbReference type="Gene3D" id="3.40.50.720">
    <property type="entry name" value="NAD(P)-binding Rossmann-like Domain"/>
    <property type="match status" value="1"/>
</dbReference>
<dbReference type="PANTHER" id="PTHR42748:SF3">
    <property type="entry name" value="BLL4366 PROTEIN"/>
    <property type="match status" value="1"/>
</dbReference>
<comment type="similarity">
    <text evidence="1">Belongs to the NmrA-type oxidoreductase family.</text>
</comment>
<dbReference type="InterPro" id="IPR051164">
    <property type="entry name" value="NmrA-like_oxidored"/>
</dbReference>
<dbReference type="InterPro" id="IPR036291">
    <property type="entry name" value="NAD(P)-bd_dom_sf"/>
</dbReference>
<gene>
    <name evidence="4" type="ORF">KK137_09790</name>
</gene>
<dbReference type="SUPFAM" id="SSF51735">
    <property type="entry name" value="NAD(P)-binding Rossmann-fold domains"/>
    <property type="match status" value="1"/>
</dbReference>
<protein>
    <submittedName>
        <fullName evidence="4">SDR family oxidoreductase</fullName>
    </submittedName>
</protein>
<dbReference type="EMBL" id="JAHFVK010000002">
    <property type="protein sequence ID" value="MBT2134626.1"/>
    <property type="molecule type" value="Genomic_DNA"/>
</dbReference>
<dbReference type="RefSeq" id="WP_214536260.1">
    <property type="nucleotide sequence ID" value="NZ_JAHFVK010000002.1"/>
</dbReference>
<keyword evidence="2" id="KW-0521">NADP</keyword>
<evidence type="ECO:0000313" key="5">
    <source>
        <dbReference type="Proteomes" id="UP000811255"/>
    </source>
</evidence>
<evidence type="ECO:0000259" key="3">
    <source>
        <dbReference type="Pfam" id="PF05368"/>
    </source>
</evidence>
<proteinExistence type="inferred from homology"/>
<comment type="caution">
    <text evidence="4">The sequence shown here is derived from an EMBL/GenBank/DDBJ whole genome shotgun (WGS) entry which is preliminary data.</text>
</comment>
<sequence length="265" mass="28043">MKKIVVIGGTGLIGSKVVALLDERGHQTIAAAPDTGVNTITGEGLYDALDGADVVIDASNSPSLDGREAKRFFLTSGSNLLDTEKAVGVRHHVALSVVGTERLQDSGYFQAKLAQESLIAASAIPHTLVRATQFFEFLRRIADDATRGAEVRLPHALFQPMAAQDVAFALVQAALDEPTGGMIEVAGPQSYFMDELVAHVLEHDGDKRAVVSSADAPYFSVRLNEASLMPGGNARLGTTTFEKWLSSAPLPRSVPPLVTIPGARA</sequence>
<dbReference type="PANTHER" id="PTHR42748">
    <property type="entry name" value="NITROGEN METABOLITE REPRESSION PROTEIN NMRA FAMILY MEMBER"/>
    <property type="match status" value="1"/>
</dbReference>
<keyword evidence="5" id="KW-1185">Reference proteome</keyword>
<feature type="domain" description="NmrA-like" evidence="3">
    <location>
        <begin position="2"/>
        <end position="204"/>
    </location>
</feature>
<dbReference type="InterPro" id="IPR008030">
    <property type="entry name" value="NmrA-like"/>
</dbReference>
<organism evidence="4 5">
    <name type="scientific">Croceibacterium selenioxidans</name>
    <dbReference type="NCBI Taxonomy" id="2838833"/>
    <lineage>
        <taxon>Bacteria</taxon>
        <taxon>Pseudomonadati</taxon>
        <taxon>Pseudomonadota</taxon>
        <taxon>Alphaproteobacteria</taxon>
        <taxon>Sphingomonadales</taxon>
        <taxon>Erythrobacteraceae</taxon>
        <taxon>Croceibacterium</taxon>
    </lineage>
</organism>
<reference evidence="4 5" key="1">
    <citation type="submission" date="2021-05" db="EMBL/GenBank/DDBJ databases">
        <title>Croceibacterium sp. LX-88 genome sequence.</title>
        <authorList>
            <person name="Luo X."/>
        </authorList>
    </citation>
    <scope>NUCLEOTIDE SEQUENCE [LARGE SCALE GENOMIC DNA]</scope>
    <source>
        <strain evidence="4 5">LX-88</strain>
    </source>
</reference>
<dbReference type="Proteomes" id="UP000811255">
    <property type="component" value="Unassembled WGS sequence"/>
</dbReference>
<name>A0ABS5W560_9SPHN</name>
<accession>A0ABS5W560</accession>
<evidence type="ECO:0000256" key="2">
    <source>
        <dbReference type="ARBA" id="ARBA00022857"/>
    </source>
</evidence>
<dbReference type="Pfam" id="PF05368">
    <property type="entry name" value="NmrA"/>
    <property type="match status" value="1"/>
</dbReference>